<keyword evidence="1" id="KW-0472">Membrane</keyword>
<comment type="caution">
    <text evidence="2">The sequence shown here is derived from an EMBL/GenBank/DDBJ whole genome shotgun (WGS) entry which is preliminary data.</text>
</comment>
<dbReference type="EMBL" id="CATOUU010000440">
    <property type="protein sequence ID" value="CAI9929739.1"/>
    <property type="molecule type" value="Genomic_DNA"/>
</dbReference>
<proteinExistence type="predicted"/>
<gene>
    <name evidence="3" type="ORF">HINF_LOCUS12853</name>
    <name evidence="2" type="ORF">HINF_LOCUS17384</name>
</gene>
<protein>
    <submittedName>
        <fullName evidence="2">Uncharacterized protein</fullName>
    </submittedName>
</protein>
<keyword evidence="1" id="KW-0812">Transmembrane</keyword>
<feature type="transmembrane region" description="Helical" evidence="1">
    <location>
        <begin position="512"/>
        <end position="534"/>
    </location>
</feature>
<name>A0AA86TV04_9EUKA</name>
<reference evidence="2" key="1">
    <citation type="submission" date="2023-06" db="EMBL/GenBank/DDBJ databases">
        <authorList>
            <person name="Kurt Z."/>
        </authorList>
    </citation>
    <scope>NUCLEOTIDE SEQUENCE</scope>
</reference>
<evidence type="ECO:0000256" key="1">
    <source>
        <dbReference type="SAM" id="Phobius"/>
    </source>
</evidence>
<accession>A0AA86TV04</accession>
<evidence type="ECO:0000313" key="4">
    <source>
        <dbReference type="Proteomes" id="UP001642409"/>
    </source>
</evidence>
<keyword evidence="4" id="KW-1185">Reference proteome</keyword>
<keyword evidence="1" id="KW-1133">Transmembrane helix</keyword>
<reference evidence="3 4" key="2">
    <citation type="submission" date="2024-07" db="EMBL/GenBank/DDBJ databases">
        <authorList>
            <person name="Akdeniz Z."/>
        </authorList>
    </citation>
    <scope>NUCLEOTIDE SEQUENCE [LARGE SCALE GENOMIC DNA]</scope>
</reference>
<dbReference type="Proteomes" id="UP001642409">
    <property type="component" value="Unassembled WGS sequence"/>
</dbReference>
<dbReference type="EMBL" id="CAXDID020000029">
    <property type="protein sequence ID" value="CAL5992992.1"/>
    <property type="molecule type" value="Genomic_DNA"/>
</dbReference>
<evidence type="ECO:0000313" key="2">
    <source>
        <dbReference type="EMBL" id="CAI9929739.1"/>
    </source>
</evidence>
<organism evidence="2">
    <name type="scientific">Hexamita inflata</name>
    <dbReference type="NCBI Taxonomy" id="28002"/>
    <lineage>
        <taxon>Eukaryota</taxon>
        <taxon>Metamonada</taxon>
        <taxon>Diplomonadida</taxon>
        <taxon>Hexamitidae</taxon>
        <taxon>Hexamitinae</taxon>
        <taxon>Hexamita</taxon>
    </lineage>
</organism>
<dbReference type="AlphaFoldDB" id="A0AA86TV04"/>
<sequence length="590" mass="66873">MFEYIISLQLNCFTSNISLLLSAQTRTATFTAQVLKDGSQENLLCQQLDNSVYNAKIILGSYTYTQNSLTFSASKNLSIVFTCSQAGITGCSAAFQATSASFQFMFPSSNIIVEDSIPDLKIDMYNRANCITNQYISADNTQWTIQVIATNSGCKVPIDQSKTAQVTLTAYPDFQFTKFLPLTGFSSLSQVFQNIVFNCMTDFTGTMQRTCQRAIEFFINEVNCFAELTIEFPGTIPDNTSLSYSRESAYSLNVKVLTISSSFVQQFDCFASQQAVLFDNMIRLNLPYNSSRINCLKPMNEFIGDFDRIEYILQIQSDLNFLEAKIITFNFTNAIIDFSSQRPWLACQLEASGTQNCTNKLTQTRSLPQMYAFMVRTFYKGNQVVRTVTSSVSTRYSTVISATVNISRTQFCFHTTDYFKGKTTVQMRFQLMAGAPYYSEFGHEYVLDVRGQIQYPIPEQIYCLNYELNESQTLAYNSLVGSPNITGMISMNLSQMAITTINMAPEGTQTDYLVIGAVIAVLSCFVWFAITLYYELHQRQTPVKDIFYQKEIEKTEKPKQELKIQKIKNMPVRKTTEAVENSDEFKKVMM</sequence>
<evidence type="ECO:0000313" key="3">
    <source>
        <dbReference type="EMBL" id="CAL5992992.1"/>
    </source>
</evidence>